<sequence>MSIGAGGGETRRGIVVKSRQIAMESGACGRMVYGYTVCVAPSRFATFIVPAPAVSTVSVADSSVSDASPVRAEAVNAVSAWLAKLNDAQREAVEHGGEAGYAPGSALPGPLLVIAGAGSGKTNTLAHRVAHLIAGGADPHRILLLTFSRRAAQEMTRRVARIAASAPGAAAALAQGLTWAGTFHGVGARLLREYADHIGLSPAFTINDREDSADLMNLVRHELGFSAKEKRFPSKSTCLAIYSRAVNMGDSLAHVLNRSFSWCLEWEPQLRTLFASYVAAKQKQNVLDYDDLLLYWAHMAAEPAIAVDLAGRFDHILVDEYQDTNRLQASILLALKPDGRGLTVVGDDAQAIYSFRGATVRNILDFPAQFDPPARQVTLERNYRSTAPILAASNAVIDAAAERFTKNLWTDRPSQQRPRLVTVADEAAQARYVVEQILEAREAGMKLKQQAVLFRAAHHSAALEIELARRNIPFVKFGGLRFLDAAHVKDVLAVLRWAENPLDRVAGFRVTQLLPGVGPANAARLLDQVAACTGAYRAAEALAAFAPPPRAAEDWPAFASLVDSLSMRSTPWPAEFERVRRWYEPHLERNHEDGQARLADLLQMESIASTYASRERFLTELTLDPPDATSAESADPLLDEDYLILSTIHSAKGQEWRNVFVLNGVDGCIPSDLGAGSDDEQEEERRLLYVAMTRAKEDLHIVVPQRFYVHNQVASGDRHVWASRTRFIATPMLPLFESRAWPPAPLASAPSAAGLAAAAQAKVEIAAKLRKMWD</sequence>
<feature type="domain" description="UvrD-like helicase ATP-binding" evidence="11">
    <location>
        <begin position="94"/>
        <end position="386"/>
    </location>
</feature>
<evidence type="ECO:0000256" key="9">
    <source>
        <dbReference type="ARBA" id="ARBA00048988"/>
    </source>
</evidence>
<name>A0A2V4TZR2_9BURK</name>
<dbReference type="Pfam" id="PF00580">
    <property type="entry name" value="UvrD-helicase"/>
    <property type="match status" value="1"/>
</dbReference>
<dbReference type="GO" id="GO:0000725">
    <property type="term" value="P:recombinational repair"/>
    <property type="evidence" value="ECO:0007669"/>
    <property type="project" value="TreeGrafter"/>
</dbReference>
<dbReference type="InterPro" id="IPR027417">
    <property type="entry name" value="P-loop_NTPase"/>
</dbReference>
<evidence type="ECO:0000256" key="4">
    <source>
        <dbReference type="ARBA" id="ARBA00022806"/>
    </source>
</evidence>
<keyword evidence="6" id="KW-0413">Isomerase</keyword>
<accession>A0A2V4TZR2</accession>
<dbReference type="PANTHER" id="PTHR11070:SF3">
    <property type="entry name" value="DNA 3'-5' HELICASE"/>
    <property type="match status" value="1"/>
</dbReference>
<dbReference type="GO" id="GO:0005829">
    <property type="term" value="C:cytosol"/>
    <property type="evidence" value="ECO:0007669"/>
    <property type="project" value="TreeGrafter"/>
</dbReference>
<dbReference type="Pfam" id="PF13361">
    <property type="entry name" value="UvrD_C"/>
    <property type="match status" value="2"/>
</dbReference>
<evidence type="ECO:0000256" key="1">
    <source>
        <dbReference type="ARBA" id="ARBA00009922"/>
    </source>
</evidence>
<comment type="similarity">
    <text evidence="1">Belongs to the helicase family. UvrD subfamily.</text>
</comment>
<evidence type="ECO:0000256" key="10">
    <source>
        <dbReference type="PROSITE-ProRule" id="PRU00560"/>
    </source>
</evidence>
<dbReference type="EC" id="5.6.2.4" evidence="8"/>
<evidence type="ECO:0000313" key="14">
    <source>
        <dbReference type="Proteomes" id="UP000247772"/>
    </source>
</evidence>
<dbReference type="EMBL" id="QJSQ01000007">
    <property type="protein sequence ID" value="PYE23713.1"/>
    <property type="molecule type" value="Genomic_DNA"/>
</dbReference>
<gene>
    <name evidence="13" type="ORF">C7410_10785</name>
</gene>
<evidence type="ECO:0000256" key="6">
    <source>
        <dbReference type="ARBA" id="ARBA00023235"/>
    </source>
</evidence>
<dbReference type="PROSITE" id="PS51217">
    <property type="entry name" value="UVRD_HELICASE_CTER"/>
    <property type="match status" value="1"/>
</dbReference>
<reference evidence="13 14" key="1">
    <citation type="submission" date="2018-06" db="EMBL/GenBank/DDBJ databases">
        <title>Genomic Encyclopedia of Type Strains, Phase IV (KMG-V): Genome sequencing to study the core and pangenomes of soil and plant-associated prokaryotes.</title>
        <authorList>
            <person name="Whitman W."/>
        </authorList>
    </citation>
    <scope>NUCLEOTIDE SEQUENCE [LARGE SCALE GENOMIC DNA]</scope>
    <source>
        <strain evidence="13 14">SRCL-318</strain>
    </source>
</reference>
<dbReference type="InterPro" id="IPR014016">
    <property type="entry name" value="UvrD-like_ATP-bd"/>
</dbReference>
<feature type="domain" description="UvrD-like helicase C-terminal" evidence="12">
    <location>
        <begin position="387"/>
        <end position="653"/>
    </location>
</feature>
<keyword evidence="3 10" id="KW-0378">Hydrolase</keyword>
<evidence type="ECO:0000256" key="3">
    <source>
        <dbReference type="ARBA" id="ARBA00022801"/>
    </source>
</evidence>
<dbReference type="Gene3D" id="3.40.50.300">
    <property type="entry name" value="P-loop containing nucleotide triphosphate hydrolases"/>
    <property type="match status" value="2"/>
</dbReference>
<evidence type="ECO:0000313" key="13">
    <source>
        <dbReference type="EMBL" id="PYE23713.1"/>
    </source>
</evidence>
<evidence type="ECO:0000256" key="2">
    <source>
        <dbReference type="ARBA" id="ARBA00022741"/>
    </source>
</evidence>
<dbReference type="SUPFAM" id="SSF52540">
    <property type="entry name" value="P-loop containing nucleoside triphosphate hydrolases"/>
    <property type="match status" value="1"/>
</dbReference>
<dbReference type="GO" id="GO:0005524">
    <property type="term" value="F:ATP binding"/>
    <property type="evidence" value="ECO:0007669"/>
    <property type="project" value="UniProtKB-UniRule"/>
</dbReference>
<dbReference type="InterPro" id="IPR013986">
    <property type="entry name" value="DExx_box_DNA_helicase_dom_sf"/>
</dbReference>
<dbReference type="PANTHER" id="PTHR11070">
    <property type="entry name" value="UVRD / RECB / PCRA DNA HELICASE FAMILY MEMBER"/>
    <property type="match status" value="1"/>
</dbReference>
<dbReference type="AlphaFoldDB" id="A0A2V4TZR2"/>
<keyword evidence="5 10" id="KW-0067">ATP-binding</keyword>
<evidence type="ECO:0000259" key="12">
    <source>
        <dbReference type="PROSITE" id="PS51217"/>
    </source>
</evidence>
<evidence type="ECO:0000259" key="11">
    <source>
        <dbReference type="PROSITE" id="PS51198"/>
    </source>
</evidence>
<dbReference type="GO" id="GO:0003677">
    <property type="term" value="F:DNA binding"/>
    <property type="evidence" value="ECO:0007669"/>
    <property type="project" value="InterPro"/>
</dbReference>
<comment type="caution">
    <text evidence="13">The sequence shown here is derived from an EMBL/GenBank/DDBJ whole genome shotgun (WGS) entry which is preliminary data.</text>
</comment>
<dbReference type="Proteomes" id="UP000247772">
    <property type="component" value="Unassembled WGS sequence"/>
</dbReference>
<protein>
    <recommendedName>
        <fullName evidence="8">DNA 3'-5' helicase</fullName>
        <ecNumber evidence="8">5.6.2.4</ecNumber>
    </recommendedName>
</protein>
<comment type="catalytic activity">
    <reaction evidence="7">
        <text>Couples ATP hydrolysis with the unwinding of duplex DNA by translocating in the 3'-5' direction.</text>
        <dbReference type="EC" id="5.6.2.4"/>
    </reaction>
</comment>
<evidence type="ECO:0000256" key="7">
    <source>
        <dbReference type="ARBA" id="ARBA00034617"/>
    </source>
</evidence>
<dbReference type="Gene3D" id="1.10.10.160">
    <property type="match status" value="1"/>
</dbReference>
<evidence type="ECO:0000256" key="5">
    <source>
        <dbReference type="ARBA" id="ARBA00022840"/>
    </source>
</evidence>
<organism evidence="13 14">
    <name type="scientific">Paraburkholderia silvatlantica</name>
    <dbReference type="NCBI Taxonomy" id="321895"/>
    <lineage>
        <taxon>Bacteria</taxon>
        <taxon>Pseudomonadati</taxon>
        <taxon>Pseudomonadota</taxon>
        <taxon>Betaproteobacteria</taxon>
        <taxon>Burkholderiales</taxon>
        <taxon>Burkholderiaceae</taxon>
        <taxon>Paraburkholderia</taxon>
    </lineage>
</organism>
<dbReference type="InterPro" id="IPR000212">
    <property type="entry name" value="DNA_helicase_UvrD/REP"/>
</dbReference>
<keyword evidence="2 10" id="KW-0547">Nucleotide-binding</keyword>
<evidence type="ECO:0000256" key="8">
    <source>
        <dbReference type="ARBA" id="ARBA00034808"/>
    </source>
</evidence>
<dbReference type="GO" id="GO:0016887">
    <property type="term" value="F:ATP hydrolysis activity"/>
    <property type="evidence" value="ECO:0007669"/>
    <property type="project" value="RHEA"/>
</dbReference>
<feature type="binding site" evidence="10">
    <location>
        <begin position="115"/>
        <end position="122"/>
    </location>
    <ligand>
        <name>ATP</name>
        <dbReference type="ChEBI" id="CHEBI:30616"/>
    </ligand>
</feature>
<dbReference type="Gene3D" id="1.10.486.10">
    <property type="entry name" value="PCRA, domain 4"/>
    <property type="match status" value="1"/>
</dbReference>
<dbReference type="PROSITE" id="PS51198">
    <property type="entry name" value="UVRD_HELICASE_ATP_BIND"/>
    <property type="match status" value="1"/>
</dbReference>
<dbReference type="InterPro" id="IPR014017">
    <property type="entry name" value="DNA_helicase_UvrD-like_C"/>
</dbReference>
<proteinExistence type="inferred from homology"/>
<comment type="catalytic activity">
    <reaction evidence="9">
        <text>ATP + H2O = ADP + phosphate + H(+)</text>
        <dbReference type="Rhea" id="RHEA:13065"/>
        <dbReference type="ChEBI" id="CHEBI:15377"/>
        <dbReference type="ChEBI" id="CHEBI:15378"/>
        <dbReference type="ChEBI" id="CHEBI:30616"/>
        <dbReference type="ChEBI" id="CHEBI:43474"/>
        <dbReference type="ChEBI" id="CHEBI:456216"/>
        <dbReference type="EC" id="5.6.2.4"/>
    </reaction>
</comment>
<dbReference type="CDD" id="cd17932">
    <property type="entry name" value="DEXQc_UvrD"/>
    <property type="match status" value="1"/>
</dbReference>
<dbReference type="GO" id="GO:0043138">
    <property type="term" value="F:3'-5' DNA helicase activity"/>
    <property type="evidence" value="ECO:0007669"/>
    <property type="project" value="UniProtKB-EC"/>
</dbReference>
<keyword evidence="4 10" id="KW-0347">Helicase</keyword>